<dbReference type="AlphaFoldDB" id="A0A8H4R3R1"/>
<comment type="caution">
    <text evidence="1">The sequence shown here is derived from an EMBL/GenBank/DDBJ whole genome shotgun (WGS) entry which is preliminary data.</text>
</comment>
<gene>
    <name evidence="1" type="ORF">D9613_012825</name>
</gene>
<dbReference type="EMBL" id="JAACJL010000005">
    <property type="protein sequence ID" value="KAF4621666.1"/>
    <property type="molecule type" value="Genomic_DNA"/>
</dbReference>
<proteinExistence type="predicted"/>
<reference evidence="1 2" key="1">
    <citation type="submission" date="2019-12" db="EMBL/GenBank/DDBJ databases">
        <authorList>
            <person name="Floudas D."/>
            <person name="Bentzer J."/>
            <person name="Ahren D."/>
            <person name="Johansson T."/>
            <person name="Persson P."/>
            <person name="Tunlid A."/>
        </authorList>
    </citation>
    <scope>NUCLEOTIDE SEQUENCE [LARGE SCALE GENOMIC DNA]</scope>
    <source>
        <strain evidence="1 2">CBS 102.39</strain>
    </source>
</reference>
<sequence length="93" mass="10356">MDFAQSSLICSLHPLPSSSLVLRYIEPSNGVAHVDDDEGSVNVCIPPTSLLPTSDMFKSCMQSLCSKFMIVPPHALRRLQHTIRTLKHHVEDK</sequence>
<protein>
    <submittedName>
        <fullName evidence="1">Uncharacterized protein</fullName>
    </submittedName>
</protein>
<keyword evidence="2" id="KW-1185">Reference proteome</keyword>
<name>A0A8H4R3R1_9AGAR</name>
<organism evidence="1 2">
    <name type="scientific">Agrocybe pediades</name>
    <dbReference type="NCBI Taxonomy" id="84607"/>
    <lineage>
        <taxon>Eukaryota</taxon>
        <taxon>Fungi</taxon>
        <taxon>Dikarya</taxon>
        <taxon>Basidiomycota</taxon>
        <taxon>Agaricomycotina</taxon>
        <taxon>Agaricomycetes</taxon>
        <taxon>Agaricomycetidae</taxon>
        <taxon>Agaricales</taxon>
        <taxon>Agaricineae</taxon>
        <taxon>Strophariaceae</taxon>
        <taxon>Agrocybe</taxon>
    </lineage>
</organism>
<dbReference type="Proteomes" id="UP000521872">
    <property type="component" value="Unassembled WGS sequence"/>
</dbReference>
<evidence type="ECO:0000313" key="2">
    <source>
        <dbReference type="Proteomes" id="UP000521872"/>
    </source>
</evidence>
<evidence type="ECO:0000313" key="1">
    <source>
        <dbReference type="EMBL" id="KAF4621666.1"/>
    </source>
</evidence>
<accession>A0A8H4R3R1</accession>